<dbReference type="Gramene" id="OE9A028901T1">
    <property type="protein sequence ID" value="OE9A028901C1"/>
    <property type="gene ID" value="OE9A028901"/>
</dbReference>
<keyword evidence="1" id="KW-0812">Transmembrane</keyword>
<evidence type="ECO:0000313" key="3">
    <source>
        <dbReference type="Proteomes" id="UP000594638"/>
    </source>
</evidence>
<reference evidence="2 3" key="1">
    <citation type="submission" date="2019-12" db="EMBL/GenBank/DDBJ databases">
        <authorList>
            <person name="Alioto T."/>
            <person name="Alioto T."/>
            <person name="Gomez Garrido J."/>
        </authorList>
    </citation>
    <scope>NUCLEOTIDE SEQUENCE [LARGE SCALE GENOMIC DNA]</scope>
</reference>
<feature type="transmembrane region" description="Helical" evidence="1">
    <location>
        <begin position="54"/>
        <end position="74"/>
    </location>
</feature>
<feature type="transmembrane region" description="Helical" evidence="1">
    <location>
        <begin position="12"/>
        <end position="34"/>
    </location>
</feature>
<dbReference type="Proteomes" id="UP000594638">
    <property type="component" value="Unassembled WGS sequence"/>
</dbReference>
<sequence>MKRFDVKTNYTSYFWPVLLPLALRVCFDSVTLLSGKEAFIKSKLFYTAFEWVTFFTYIILFLHAIFLVTLLNIIKTYFIVMSDVISGMSNCQATQWPTIEQQDQSFYWREI</sequence>
<gene>
    <name evidence="2" type="ORF">OLEA9_A028901</name>
</gene>
<protein>
    <submittedName>
        <fullName evidence="2">Uncharacterized protein</fullName>
    </submittedName>
</protein>
<dbReference type="OrthoDB" id="10670325at2759"/>
<name>A0A8S0RDN7_OLEEU</name>
<dbReference type="AlphaFoldDB" id="A0A8S0RDN7"/>
<keyword evidence="3" id="KW-1185">Reference proteome</keyword>
<feature type="non-terminal residue" evidence="2">
    <location>
        <position position="111"/>
    </location>
</feature>
<evidence type="ECO:0000256" key="1">
    <source>
        <dbReference type="SAM" id="Phobius"/>
    </source>
</evidence>
<comment type="caution">
    <text evidence="2">The sequence shown here is derived from an EMBL/GenBank/DDBJ whole genome shotgun (WGS) entry which is preliminary data.</text>
</comment>
<keyword evidence="1" id="KW-0472">Membrane</keyword>
<evidence type="ECO:0000313" key="2">
    <source>
        <dbReference type="EMBL" id="CAA2977074.1"/>
    </source>
</evidence>
<organism evidence="2 3">
    <name type="scientific">Olea europaea subsp. europaea</name>
    <dbReference type="NCBI Taxonomy" id="158383"/>
    <lineage>
        <taxon>Eukaryota</taxon>
        <taxon>Viridiplantae</taxon>
        <taxon>Streptophyta</taxon>
        <taxon>Embryophyta</taxon>
        <taxon>Tracheophyta</taxon>
        <taxon>Spermatophyta</taxon>
        <taxon>Magnoliopsida</taxon>
        <taxon>eudicotyledons</taxon>
        <taxon>Gunneridae</taxon>
        <taxon>Pentapetalae</taxon>
        <taxon>asterids</taxon>
        <taxon>lamiids</taxon>
        <taxon>Lamiales</taxon>
        <taxon>Oleaceae</taxon>
        <taxon>Oleeae</taxon>
        <taxon>Olea</taxon>
    </lineage>
</organism>
<proteinExistence type="predicted"/>
<keyword evidence="1" id="KW-1133">Transmembrane helix</keyword>
<dbReference type="EMBL" id="CACTIH010002771">
    <property type="protein sequence ID" value="CAA2977074.1"/>
    <property type="molecule type" value="Genomic_DNA"/>
</dbReference>
<accession>A0A8S0RDN7</accession>